<protein>
    <recommendedName>
        <fullName evidence="3">asparagine synthase (glutamine-hydrolyzing)</fullName>
        <ecNumber evidence="3">6.3.5.4</ecNumber>
    </recommendedName>
</protein>
<keyword evidence="8" id="KW-0061">Asparagine biosynthesis</keyword>
<dbReference type="Gene3D" id="3.40.50.620">
    <property type="entry name" value="HUPs"/>
    <property type="match status" value="1"/>
</dbReference>
<feature type="binding site" evidence="9">
    <location>
        <position position="288"/>
    </location>
    <ligand>
        <name>ATP</name>
        <dbReference type="ChEBI" id="CHEBI:30616"/>
    </ligand>
</feature>
<dbReference type="InterPro" id="IPR029055">
    <property type="entry name" value="Ntn_hydrolases_N"/>
</dbReference>
<comment type="catalytic activity">
    <reaction evidence="7">
        <text>L-aspartate + L-glutamine + ATP + H2O = L-asparagine + L-glutamate + AMP + diphosphate + H(+)</text>
        <dbReference type="Rhea" id="RHEA:12228"/>
        <dbReference type="ChEBI" id="CHEBI:15377"/>
        <dbReference type="ChEBI" id="CHEBI:15378"/>
        <dbReference type="ChEBI" id="CHEBI:29985"/>
        <dbReference type="ChEBI" id="CHEBI:29991"/>
        <dbReference type="ChEBI" id="CHEBI:30616"/>
        <dbReference type="ChEBI" id="CHEBI:33019"/>
        <dbReference type="ChEBI" id="CHEBI:58048"/>
        <dbReference type="ChEBI" id="CHEBI:58359"/>
        <dbReference type="ChEBI" id="CHEBI:456215"/>
        <dbReference type="EC" id="6.3.5.4"/>
    </reaction>
</comment>
<dbReference type="SUPFAM" id="SSF56235">
    <property type="entry name" value="N-terminal nucleophile aminohydrolases (Ntn hydrolases)"/>
    <property type="match status" value="1"/>
</dbReference>
<evidence type="ECO:0000256" key="4">
    <source>
        <dbReference type="ARBA" id="ARBA00022741"/>
    </source>
</evidence>
<dbReference type="Gene3D" id="3.60.20.10">
    <property type="entry name" value="Glutamine Phosphoribosylpyrophosphate, subunit 1, domain 1"/>
    <property type="match status" value="1"/>
</dbReference>
<evidence type="ECO:0000256" key="9">
    <source>
        <dbReference type="PIRSR" id="PIRSR001589-2"/>
    </source>
</evidence>
<dbReference type="NCBIfam" id="TIGR01536">
    <property type="entry name" value="asn_synth_AEB"/>
    <property type="match status" value="1"/>
</dbReference>
<dbReference type="SUPFAM" id="SSF52402">
    <property type="entry name" value="Adenine nucleotide alpha hydrolases-like"/>
    <property type="match status" value="1"/>
</dbReference>
<keyword evidence="6 8" id="KW-0315">Glutamine amidotransferase</keyword>
<accession>A0A2H0LZ32</accession>
<dbReference type="EC" id="6.3.5.4" evidence="3"/>
<keyword evidence="8" id="KW-0028">Amino-acid biosynthesis</keyword>
<dbReference type="InterPro" id="IPR014729">
    <property type="entry name" value="Rossmann-like_a/b/a_fold"/>
</dbReference>
<dbReference type="InterPro" id="IPR017932">
    <property type="entry name" value="GATase_2_dom"/>
</dbReference>
<evidence type="ECO:0000256" key="2">
    <source>
        <dbReference type="ARBA" id="ARBA00005752"/>
    </source>
</evidence>
<organism evidence="12 13">
    <name type="scientific">Candidatus Ghiorseimicrobium undicola</name>
    <dbReference type="NCBI Taxonomy" id="1974746"/>
    <lineage>
        <taxon>Bacteria</taxon>
        <taxon>Pseudomonadati</taxon>
        <taxon>Candidatus Omnitrophota</taxon>
        <taxon>Candidatus Ghiorseimicrobium</taxon>
    </lineage>
</organism>
<feature type="binding site" evidence="9">
    <location>
        <position position="100"/>
    </location>
    <ligand>
        <name>L-glutamine</name>
        <dbReference type="ChEBI" id="CHEBI:58359"/>
    </ligand>
</feature>
<dbReference type="GO" id="GO:0004066">
    <property type="term" value="F:asparagine synthase (glutamine-hydrolyzing) activity"/>
    <property type="evidence" value="ECO:0007669"/>
    <property type="project" value="UniProtKB-EC"/>
</dbReference>
<evidence type="ECO:0000259" key="11">
    <source>
        <dbReference type="PROSITE" id="PS51278"/>
    </source>
</evidence>
<evidence type="ECO:0000256" key="5">
    <source>
        <dbReference type="ARBA" id="ARBA00022840"/>
    </source>
</evidence>
<comment type="similarity">
    <text evidence="2">Belongs to the asparagine synthetase family.</text>
</comment>
<name>A0A2H0LZ32_9BACT</name>
<evidence type="ECO:0000256" key="1">
    <source>
        <dbReference type="ARBA" id="ARBA00005187"/>
    </source>
</evidence>
<dbReference type="Proteomes" id="UP000229641">
    <property type="component" value="Unassembled WGS sequence"/>
</dbReference>
<evidence type="ECO:0000256" key="10">
    <source>
        <dbReference type="PIRSR" id="PIRSR001589-3"/>
    </source>
</evidence>
<proteinExistence type="inferred from homology"/>
<dbReference type="Pfam" id="PF00733">
    <property type="entry name" value="Asn_synthase"/>
    <property type="match status" value="1"/>
</dbReference>
<evidence type="ECO:0000256" key="7">
    <source>
        <dbReference type="ARBA" id="ARBA00048741"/>
    </source>
</evidence>
<evidence type="ECO:0000313" key="12">
    <source>
        <dbReference type="EMBL" id="PIQ89648.1"/>
    </source>
</evidence>
<keyword evidence="4 9" id="KW-0547">Nucleotide-binding</keyword>
<keyword evidence="5 9" id="KW-0067">ATP-binding</keyword>
<dbReference type="InterPro" id="IPR001962">
    <property type="entry name" value="Asn_synthase"/>
</dbReference>
<dbReference type="AlphaFoldDB" id="A0A2H0LZ32"/>
<sequence>MCGICGIISKDSQEARREAVLKMNRALIHRGPDDEGIYLDENICLGHRRLSIIDLSRTAHQPLTNEDESVWLVFNGEIYNYKALRRDLKNKGHVFKSDTDGEVIVHLYEEYGSDCVKYMLGMFAFAVWDKKKQILMLARDRLGKKPLLYYYENGSFCFASEFSGLLESGLIKKDINTRALDYYFTLGYIPAPFSIYNNVFKLMPAHTLLFDKNGLRTQEYWHLDFEKKARISFPEAEERLIELMSDAVSVRLHSDVPLGVFLSGGIDSSMITALMSKVRGKKIKTFSIGFGESDYNELKYARNIAKYFDTEHYEFTVKPDAAQILPLLIKHYGEPYADPSSIPTYYVANISRKHVTVALNGDGGDEAFAGYERYQAMIYSRIVDIMPVYLRRAAAGIFRGCFAGTLDSQKFLSKLKRFFEGLPLERHKRYMKLIGVFDDSLKSYAYSKDFIGRIAAYRTDNSFKECISGEGRLNLLDRLLKLDTLTYLPDDLLAKVDIASMANSLEARSPFLDHRLMEFAASLPPDFKIRNFTKKYIFKKVSLRFIPKENVERVKRGFGVPVAQWLRGELKDLLCDNLLNPAFFSRGYFNEEAVCEMIKLHLANKMDYGFQLWTILMFELWFQRFMDNK</sequence>
<evidence type="ECO:0000313" key="13">
    <source>
        <dbReference type="Proteomes" id="UP000229641"/>
    </source>
</evidence>
<dbReference type="Pfam" id="PF13537">
    <property type="entry name" value="GATase_7"/>
    <property type="match status" value="1"/>
</dbReference>
<dbReference type="InterPro" id="IPR033738">
    <property type="entry name" value="AsnB_N"/>
</dbReference>
<dbReference type="GO" id="GO:0006529">
    <property type="term" value="P:asparagine biosynthetic process"/>
    <property type="evidence" value="ECO:0007669"/>
    <property type="project" value="UniProtKB-KW"/>
</dbReference>
<dbReference type="CDD" id="cd00712">
    <property type="entry name" value="AsnB"/>
    <property type="match status" value="1"/>
</dbReference>
<gene>
    <name evidence="12" type="primary">asnB</name>
    <name evidence="12" type="ORF">COV72_02200</name>
</gene>
<feature type="domain" description="Glutamine amidotransferase type-2" evidence="11">
    <location>
        <begin position="2"/>
        <end position="213"/>
    </location>
</feature>
<dbReference type="CDD" id="cd01991">
    <property type="entry name" value="Asn_synthase_B_C"/>
    <property type="match status" value="1"/>
</dbReference>
<dbReference type="InterPro" id="IPR051786">
    <property type="entry name" value="ASN_synthetase/amidase"/>
</dbReference>
<dbReference type="PIRSF" id="PIRSF001589">
    <property type="entry name" value="Asn_synthetase_glu-h"/>
    <property type="match status" value="1"/>
</dbReference>
<dbReference type="GO" id="GO:0005829">
    <property type="term" value="C:cytosol"/>
    <property type="evidence" value="ECO:0007669"/>
    <property type="project" value="TreeGrafter"/>
</dbReference>
<reference evidence="12 13" key="1">
    <citation type="submission" date="2017-09" db="EMBL/GenBank/DDBJ databases">
        <title>Depth-based differentiation of microbial function through sediment-hosted aquifers and enrichment of novel symbionts in the deep terrestrial subsurface.</title>
        <authorList>
            <person name="Probst A.J."/>
            <person name="Ladd B."/>
            <person name="Jarett J.K."/>
            <person name="Geller-Mcgrath D.E."/>
            <person name="Sieber C.M."/>
            <person name="Emerson J.B."/>
            <person name="Anantharaman K."/>
            <person name="Thomas B.C."/>
            <person name="Malmstrom R."/>
            <person name="Stieglmeier M."/>
            <person name="Klingl A."/>
            <person name="Woyke T."/>
            <person name="Ryan C.M."/>
            <person name="Banfield J.F."/>
        </authorList>
    </citation>
    <scope>NUCLEOTIDE SEQUENCE [LARGE SCALE GENOMIC DNA]</scope>
    <source>
        <strain evidence="12">CG11_big_fil_rev_8_21_14_0_20_42_13</strain>
    </source>
</reference>
<dbReference type="PROSITE" id="PS51278">
    <property type="entry name" value="GATASE_TYPE_2"/>
    <property type="match status" value="1"/>
</dbReference>
<dbReference type="PANTHER" id="PTHR43284">
    <property type="entry name" value="ASPARAGINE SYNTHETASE (GLUTAMINE-HYDROLYZING)"/>
    <property type="match status" value="1"/>
</dbReference>
<feature type="site" description="Important for beta-aspartyl-AMP intermediate formation" evidence="10">
    <location>
        <position position="362"/>
    </location>
</feature>
<dbReference type="InterPro" id="IPR006426">
    <property type="entry name" value="Asn_synth_AEB"/>
</dbReference>
<evidence type="ECO:0000256" key="3">
    <source>
        <dbReference type="ARBA" id="ARBA00012737"/>
    </source>
</evidence>
<dbReference type="PANTHER" id="PTHR43284:SF1">
    <property type="entry name" value="ASPARAGINE SYNTHETASE"/>
    <property type="match status" value="1"/>
</dbReference>
<evidence type="ECO:0000256" key="6">
    <source>
        <dbReference type="ARBA" id="ARBA00022962"/>
    </source>
</evidence>
<dbReference type="GO" id="GO:0005524">
    <property type="term" value="F:ATP binding"/>
    <property type="evidence" value="ECO:0007669"/>
    <property type="project" value="UniProtKB-KW"/>
</dbReference>
<evidence type="ECO:0000256" key="8">
    <source>
        <dbReference type="PIRSR" id="PIRSR001589-1"/>
    </source>
</evidence>
<comment type="caution">
    <text evidence="12">The sequence shown here is derived from an EMBL/GenBank/DDBJ whole genome shotgun (WGS) entry which is preliminary data.</text>
</comment>
<feature type="active site" description="For GATase activity" evidence="8">
    <location>
        <position position="2"/>
    </location>
</feature>
<comment type="pathway">
    <text evidence="1">Amino-acid biosynthesis; L-asparagine biosynthesis; L-asparagine from L-aspartate (L-Gln route): step 1/1.</text>
</comment>
<dbReference type="EMBL" id="PCWA01000030">
    <property type="protein sequence ID" value="PIQ89648.1"/>
    <property type="molecule type" value="Genomic_DNA"/>
</dbReference>